<protein>
    <submittedName>
        <fullName evidence="1">Uncharacterized protein</fullName>
    </submittedName>
</protein>
<accession>A0ACB0K5J2</accession>
<dbReference type="Proteomes" id="UP001177021">
    <property type="component" value="Unassembled WGS sequence"/>
</dbReference>
<evidence type="ECO:0000313" key="1">
    <source>
        <dbReference type="EMBL" id="CAJ2651018.1"/>
    </source>
</evidence>
<evidence type="ECO:0000313" key="2">
    <source>
        <dbReference type="Proteomes" id="UP001177021"/>
    </source>
</evidence>
<gene>
    <name evidence="1" type="ORF">MILVUS5_LOCUS18724</name>
</gene>
<comment type="caution">
    <text evidence="1">The sequence shown here is derived from an EMBL/GenBank/DDBJ whole genome shotgun (WGS) entry which is preliminary data.</text>
</comment>
<sequence>MAAPKHKHISMCLCVMLNLFITTTKAKPTYTTTHCTNTTTYAPNTTFHTNLNILFYYFSNNISQSNGYFLTITGFSTPDAVGGLYLCRGDVTAAVCDQCLTAAVKEVRIRCPNQTEALIWYDECFLRFTNKYFAVNKIVPRVNLDDGNIDSSVDLERFNRSLHGLLNDSVMEASGSLQSKKFSTGKTAVTESMKLYGLVQCTNDLTNSQCERCLRNAIGTLPNGKQGARALLPSCNVRYQLYPFFNLPQSSGDRKFGPGTIAVVVVVPVVFLTILFLGCYYFKRVSKKKKRLMFSSMENFGDEIRSLESLRFNFATLEEATNRFSMENKIGCGGFGQVFKGVLKDGRQVAVKKLSKNSGQGTIEFRNEIVLIAKLQHRNLVTLYGFCSEEQEKMLVYEYVPNKSLDYFLFDPNKERVLSWHERYKIIGGIARGIHYLHDQSRLKVIHRDLKPSNILLDEMMNPKISDFGMAKMIDIDQHQGNTKRIAGTYGYMSSEYAMHGHYSEKSDVFSFGVIIIEIISAKRNAPSFDSPDFADLLNYAWKNWMDEKVVEVLDFDIENSFSYSEVVKCIQIGLLCVQQNLDDRPTMERVVSYLSSVPSELPLPQEPAGFTRNNNNTTAGSSINDMTMSRFSPR</sequence>
<reference evidence="1" key="1">
    <citation type="submission" date="2023-10" db="EMBL/GenBank/DDBJ databases">
        <authorList>
            <person name="Rodriguez Cubillos JULIANA M."/>
            <person name="De Vega J."/>
        </authorList>
    </citation>
    <scope>NUCLEOTIDE SEQUENCE</scope>
</reference>
<proteinExistence type="predicted"/>
<keyword evidence="2" id="KW-1185">Reference proteome</keyword>
<dbReference type="EMBL" id="CASHSV030000109">
    <property type="protein sequence ID" value="CAJ2651018.1"/>
    <property type="molecule type" value="Genomic_DNA"/>
</dbReference>
<name>A0ACB0K5J2_TRIPR</name>
<organism evidence="1 2">
    <name type="scientific">Trifolium pratense</name>
    <name type="common">Red clover</name>
    <dbReference type="NCBI Taxonomy" id="57577"/>
    <lineage>
        <taxon>Eukaryota</taxon>
        <taxon>Viridiplantae</taxon>
        <taxon>Streptophyta</taxon>
        <taxon>Embryophyta</taxon>
        <taxon>Tracheophyta</taxon>
        <taxon>Spermatophyta</taxon>
        <taxon>Magnoliopsida</taxon>
        <taxon>eudicotyledons</taxon>
        <taxon>Gunneridae</taxon>
        <taxon>Pentapetalae</taxon>
        <taxon>rosids</taxon>
        <taxon>fabids</taxon>
        <taxon>Fabales</taxon>
        <taxon>Fabaceae</taxon>
        <taxon>Papilionoideae</taxon>
        <taxon>50 kb inversion clade</taxon>
        <taxon>NPAAA clade</taxon>
        <taxon>Hologalegina</taxon>
        <taxon>IRL clade</taxon>
        <taxon>Trifolieae</taxon>
        <taxon>Trifolium</taxon>
    </lineage>
</organism>